<feature type="compositionally biased region" description="Polar residues" evidence="1">
    <location>
        <begin position="150"/>
        <end position="167"/>
    </location>
</feature>
<protein>
    <submittedName>
        <fullName evidence="2">Uncharacterized protein</fullName>
    </submittedName>
</protein>
<keyword evidence="3" id="KW-1185">Reference proteome</keyword>
<dbReference type="AlphaFoldDB" id="A0A084AZW2"/>
<feature type="compositionally biased region" description="Polar residues" evidence="1">
    <location>
        <begin position="1"/>
        <end position="47"/>
    </location>
</feature>
<feature type="region of interest" description="Disordered" evidence="1">
    <location>
        <begin position="98"/>
        <end position="244"/>
    </location>
</feature>
<accession>A0A084AZW2</accession>
<proteinExistence type="predicted"/>
<evidence type="ECO:0000256" key="1">
    <source>
        <dbReference type="SAM" id="MobiDB-lite"/>
    </source>
</evidence>
<dbReference type="OrthoDB" id="10387630at2759"/>
<name>A0A084AZW2_STACB</name>
<dbReference type="Proteomes" id="UP000028045">
    <property type="component" value="Unassembled WGS sequence"/>
</dbReference>
<evidence type="ECO:0000313" key="2">
    <source>
        <dbReference type="EMBL" id="KEY70841.1"/>
    </source>
</evidence>
<feature type="region of interest" description="Disordered" evidence="1">
    <location>
        <begin position="271"/>
        <end position="333"/>
    </location>
</feature>
<feature type="compositionally biased region" description="Basic and acidic residues" evidence="1">
    <location>
        <begin position="292"/>
        <end position="307"/>
    </location>
</feature>
<gene>
    <name evidence="2" type="ORF">S7711_11278</name>
</gene>
<feature type="compositionally biased region" description="Low complexity" evidence="1">
    <location>
        <begin position="129"/>
        <end position="142"/>
    </location>
</feature>
<dbReference type="EMBL" id="KL648405">
    <property type="protein sequence ID" value="KEY70841.1"/>
    <property type="molecule type" value="Genomic_DNA"/>
</dbReference>
<sequence length="333" mass="36211">MTGNNKRQASSPLDDTAGNHVTASQTPSVDNSLTRSGESAQTQQMTAVSWERNDNNGEASAADEPGLDDAFAFLKTIPDFGDEFANLSELKRAESDAGFHAQDLNPDDTEAHARITQQTMDMADPSYWSPAEPEASLSASPAENRRQPDSSEVQSTAPPQVVNTANPVSLRPDGVPPSTEPHQEVLDANPDNPEEHATMSQHIMDMADSEYWDTDDPRPPTPPSQQRYGPPFRQLDGACSPNREASISVGVGAGVGSTAWYSRRRRHRAIGKKEERPRMARNVSVDSGFYEATKESAKDGQRGRGQDCKGGVGENCGEGQDDETQSLRRMRAR</sequence>
<feature type="region of interest" description="Disordered" evidence="1">
    <location>
        <begin position="1"/>
        <end position="65"/>
    </location>
</feature>
<dbReference type="HOGENOM" id="CLU_819336_0_0_1"/>
<organism evidence="2 3">
    <name type="scientific">Stachybotrys chartarum (strain CBS 109288 / IBT 7711)</name>
    <name type="common">Toxic black mold</name>
    <name type="synonym">Stilbospora chartarum</name>
    <dbReference type="NCBI Taxonomy" id="1280523"/>
    <lineage>
        <taxon>Eukaryota</taxon>
        <taxon>Fungi</taxon>
        <taxon>Dikarya</taxon>
        <taxon>Ascomycota</taxon>
        <taxon>Pezizomycotina</taxon>
        <taxon>Sordariomycetes</taxon>
        <taxon>Hypocreomycetidae</taxon>
        <taxon>Hypocreales</taxon>
        <taxon>Stachybotryaceae</taxon>
        <taxon>Stachybotrys</taxon>
    </lineage>
</organism>
<evidence type="ECO:0000313" key="3">
    <source>
        <dbReference type="Proteomes" id="UP000028045"/>
    </source>
</evidence>
<reference evidence="2 3" key="1">
    <citation type="journal article" date="2014" name="BMC Genomics">
        <title>Comparative genome sequencing reveals chemotype-specific gene clusters in the toxigenic black mold Stachybotrys.</title>
        <authorList>
            <person name="Semeiks J."/>
            <person name="Borek D."/>
            <person name="Otwinowski Z."/>
            <person name="Grishin N.V."/>
        </authorList>
    </citation>
    <scope>NUCLEOTIDE SEQUENCE [LARGE SCALE GENOMIC DNA]</scope>
    <source>
        <strain evidence="3">CBS 109288 / IBT 7711</strain>
    </source>
</reference>